<protein>
    <submittedName>
        <fullName evidence="5">AAA+-type ATPase, SpoVK/Ycf46/Vps4 family</fullName>
    </submittedName>
</protein>
<dbReference type="RefSeq" id="WP_042128298.1">
    <property type="nucleotide sequence ID" value="NZ_FZOL01000016.1"/>
</dbReference>
<dbReference type="SMART" id="SM00382">
    <property type="entry name" value="AAA"/>
    <property type="match status" value="2"/>
</dbReference>
<reference evidence="6" key="1">
    <citation type="submission" date="2017-06" db="EMBL/GenBank/DDBJ databases">
        <authorList>
            <person name="Varghese N."/>
            <person name="Submissions S."/>
        </authorList>
    </citation>
    <scope>NUCLEOTIDE SEQUENCE [LARGE SCALE GENOMIC DNA]</scope>
    <source>
        <strain evidence="6">DSM 22348</strain>
    </source>
</reference>
<gene>
    <name evidence="5" type="ORF">SAMN05444352_116114</name>
</gene>
<evidence type="ECO:0000313" key="6">
    <source>
        <dbReference type="Proteomes" id="UP000198407"/>
    </source>
</evidence>
<keyword evidence="2" id="KW-0547">Nucleotide-binding</keyword>
<evidence type="ECO:0000256" key="3">
    <source>
        <dbReference type="ARBA" id="ARBA00022840"/>
    </source>
</evidence>
<proteinExistence type="inferred from homology"/>
<accession>A0A239HVY4</accession>
<dbReference type="SUPFAM" id="SSF52540">
    <property type="entry name" value="P-loop containing nucleoside triphosphate hydrolases"/>
    <property type="match status" value="2"/>
</dbReference>
<feature type="domain" description="AAA+ ATPase" evidence="4">
    <location>
        <begin position="251"/>
        <end position="380"/>
    </location>
</feature>
<dbReference type="STRING" id="1215104.GCA_000730585_01162"/>
<dbReference type="Pfam" id="PF00004">
    <property type="entry name" value="AAA"/>
    <property type="match status" value="2"/>
</dbReference>
<keyword evidence="3" id="KW-0067">ATP-binding</keyword>
<sequence>MGRHISPFAHGSHRAVDTCALSLKWSYQLLLDLGGHRTFICRHGLNDDDLARELGLEKWVDGDDYNATQALAALRRNARSFASAHLRAEYPDNLGNNLEALGSLLGLSEADLQILGFCVLMHCDPTLSDATDQLGMLGLNRAMKALSVLLGLPLAKVETCLGHASPLMRSGLLELCTSSRAAMALSSMLSVSNPELPGLLRFSKGRPLDLFAYAFRQSPPGSLGAEHYGHIRQPLAIAERYLEKSLGQGRQGVNILLYGPPGTGKTQLSRLLAKNLGCALYEVACTDRQGDPVLAMQRLCSLRAANSVLHSQRALLVLDEIEDIFHTASSEAGSRTQKGWINRMLEENSLPCFWLSNSIEEIDAAHVRRFDLVIEVPNPPLAQRRQMLRECSGDRLGEDLVEHLCAHEQMTPAVLARAVRVGRSVSPRAGKALDQTIRCIVDGTLKAQGFEKLPSQEPTLPTFYSPQWINADLALDGLVDGLRAWPQARLCFYGPPGTGKTAFGHWLAQELDKPLMVKRVSDLVSPYVGSTEKNLADTFERARQEDAVLLLDEVDSFLQDRRKARQSWEVTAVNEMLTQMESYRGLFIASTNLIVDLDEASLRRFDLKVHFGYLAPAQVRTLFDAHLKALALKDPQERAASRLRGETCLTPGDFAAVARRGRFRPFTSADELAAALLAECRLKPGAEQRPIGFRQWTH</sequence>
<dbReference type="Proteomes" id="UP000198407">
    <property type="component" value="Unassembled WGS sequence"/>
</dbReference>
<dbReference type="InterPro" id="IPR003959">
    <property type="entry name" value="ATPase_AAA_core"/>
</dbReference>
<name>A0A239HVY4_9PSED</name>
<comment type="similarity">
    <text evidence="1">Belongs to the AAA ATPase family.</text>
</comment>
<organism evidence="5 6">
    <name type="scientific">Pseudomonas japonica</name>
    <dbReference type="NCBI Taxonomy" id="256466"/>
    <lineage>
        <taxon>Bacteria</taxon>
        <taxon>Pseudomonadati</taxon>
        <taxon>Pseudomonadota</taxon>
        <taxon>Gammaproteobacteria</taxon>
        <taxon>Pseudomonadales</taxon>
        <taxon>Pseudomonadaceae</taxon>
        <taxon>Pseudomonas</taxon>
    </lineage>
</organism>
<feature type="domain" description="AAA+ ATPase" evidence="4">
    <location>
        <begin position="486"/>
        <end position="615"/>
    </location>
</feature>
<dbReference type="CDD" id="cd19481">
    <property type="entry name" value="RecA-like_protease"/>
    <property type="match status" value="1"/>
</dbReference>
<dbReference type="AlphaFoldDB" id="A0A239HVY4"/>
<keyword evidence="6" id="KW-1185">Reference proteome</keyword>
<dbReference type="InterPro" id="IPR003593">
    <property type="entry name" value="AAA+_ATPase"/>
</dbReference>
<dbReference type="PANTHER" id="PTHR23073">
    <property type="entry name" value="26S PROTEASOME REGULATORY SUBUNIT"/>
    <property type="match status" value="1"/>
</dbReference>
<evidence type="ECO:0000256" key="1">
    <source>
        <dbReference type="ARBA" id="ARBA00006914"/>
    </source>
</evidence>
<evidence type="ECO:0000313" key="5">
    <source>
        <dbReference type="EMBL" id="SNS84853.1"/>
    </source>
</evidence>
<dbReference type="GO" id="GO:0016887">
    <property type="term" value="F:ATP hydrolysis activity"/>
    <property type="evidence" value="ECO:0007669"/>
    <property type="project" value="InterPro"/>
</dbReference>
<dbReference type="InterPro" id="IPR027417">
    <property type="entry name" value="P-loop_NTPase"/>
</dbReference>
<dbReference type="GO" id="GO:0005524">
    <property type="term" value="F:ATP binding"/>
    <property type="evidence" value="ECO:0007669"/>
    <property type="project" value="UniProtKB-KW"/>
</dbReference>
<evidence type="ECO:0000256" key="2">
    <source>
        <dbReference type="ARBA" id="ARBA00022741"/>
    </source>
</evidence>
<dbReference type="Gene3D" id="3.40.50.300">
    <property type="entry name" value="P-loop containing nucleotide triphosphate hydrolases"/>
    <property type="match status" value="2"/>
</dbReference>
<dbReference type="InterPro" id="IPR050221">
    <property type="entry name" value="26S_Proteasome_ATPase"/>
</dbReference>
<dbReference type="EMBL" id="FZOL01000016">
    <property type="protein sequence ID" value="SNS84853.1"/>
    <property type="molecule type" value="Genomic_DNA"/>
</dbReference>
<dbReference type="OrthoDB" id="9809379at2"/>
<evidence type="ECO:0000259" key="4">
    <source>
        <dbReference type="SMART" id="SM00382"/>
    </source>
</evidence>